<reference evidence="2" key="1">
    <citation type="journal article" date="2023" name="Mol. Phylogenet. Evol.">
        <title>Genome-scale phylogeny and comparative genomics of the fungal order Sordariales.</title>
        <authorList>
            <person name="Hensen N."/>
            <person name="Bonometti L."/>
            <person name="Westerberg I."/>
            <person name="Brannstrom I.O."/>
            <person name="Guillou S."/>
            <person name="Cros-Aarteil S."/>
            <person name="Calhoun S."/>
            <person name="Haridas S."/>
            <person name="Kuo A."/>
            <person name="Mondo S."/>
            <person name="Pangilinan J."/>
            <person name="Riley R."/>
            <person name="LaButti K."/>
            <person name="Andreopoulos B."/>
            <person name="Lipzen A."/>
            <person name="Chen C."/>
            <person name="Yan M."/>
            <person name="Daum C."/>
            <person name="Ng V."/>
            <person name="Clum A."/>
            <person name="Steindorff A."/>
            <person name="Ohm R.A."/>
            <person name="Martin F."/>
            <person name="Silar P."/>
            <person name="Natvig D.O."/>
            <person name="Lalanne C."/>
            <person name="Gautier V."/>
            <person name="Ament-Velasquez S.L."/>
            <person name="Kruys A."/>
            <person name="Hutchinson M.I."/>
            <person name="Powell A.J."/>
            <person name="Barry K."/>
            <person name="Miller A.N."/>
            <person name="Grigoriev I.V."/>
            <person name="Debuchy R."/>
            <person name="Gladieux P."/>
            <person name="Hiltunen Thoren M."/>
            <person name="Johannesson H."/>
        </authorList>
    </citation>
    <scope>NUCLEOTIDE SEQUENCE</scope>
    <source>
        <strain evidence="2">CBS 990.96</strain>
    </source>
</reference>
<dbReference type="PRINTS" id="PR00388">
    <property type="entry name" value="PDIESTERASE2"/>
</dbReference>
<name>A0AAN7BLK9_9PEZI</name>
<dbReference type="AlphaFoldDB" id="A0AAN7BLK9"/>
<gene>
    <name evidence="2" type="ORF">QBC38DRAFT_258324</name>
</gene>
<dbReference type="GO" id="GO:0004115">
    <property type="term" value="F:3',5'-cyclic-AMP phosphodiesterase activity"/>
    <property type="evidence" value="ECO:0007669"/>
    <property type="project" value="InterPro"/>
</dbReference>
<dbReference type="InterPro" id="IPR036866">
    <property type="entry name" value="RibonucZ/Hydroxyglut_hydro"/>
</dbReference>
<feature type="compositionally biased region" description="Low complexity" evidence="1">
    <location>
        <begin position="449"/>
        <end position="458"/>
    </location>
</feature>
<dbReference type="Pfam" id="PF02112">
    <property type="entry name" value="PDEase_II"/>
    <property type="match status" value="2"/>
</dbReference>
<feature type="compositionally biased region" description="Acidic residues" evidence="1">
    <location>
        <begin position="469"/>
        <end position="478"/>
    </location>
</feature>
<feature type="region of interest" description="Disordered" evidence="1">
    <location>
        <begin position="421"/>
        <end position="529"/>
    </location>
</feature>
<dbReference type="Gene3D" id="3.60.15.10">
    <property type="entry name" value="Ribonuclease Z/Hydroxyacylglutathione hydrolase-like"/>
    <property type="match status" value="1"/>
</dbReference>
<dbReference type="GO" id="GO:0006198">
    <property type="term" value="P:cAMP catabolic process"/>
    <property type="evidence" value="ECO:0007669"/>
    <property type="project" value="InterPro"/>
</dbReference>
<feature type="compositionally biased region" description="Polar residues" evidence="1">
    <location>
        <begin position="429"/>
        <end position="439"/>
    </location>
</feature>
<dbReference type="Proteomes" id="UP001301958">
    <property type="component" value="Unassembled WGS sequence"/>
</dbReference>
<evidence type="ECO:0000256" key="1">
    <source>
        <dbReference type="SAM" id="MobiDB-lite"/>
    </source>
</evidence>
<evidence type="ECO:0000313" key="2">
    <source>
        <dbReference type="EMBL" id="KAK4225539.1"/>
    </source>
</evidence>
<feature type="region of interest" description="Disordered" evidence="1">
    <location>
        <begin position="578"/>
        <end position="631"/>
    </location>
</feature>
<dbReference type="GO" id="GO:1902660">
    <property type="term" value="P:negative regulation of glucose mediated signaling pathway"/>
    <property type="evidence" value="ECO:0007669"/>
    <property type="project" value="TreeGrafter"/>
</dbReference>
<evidence type="ECO:0000313" key="3">
    <source>
        <dbReference type="Proteomes" id="UP001301958"/>
    </source>
</evidence>
<dbReference type="SUPFAM" id="SSF56281">
    <property type="entry name" value="Metallo-hydrolase/oxidoreductase"/>
    <property type="match status" value="1"/>
</dbReference>
<organism evidence="2 3">
    <name type="scientific">Podospora fimiseda</name>
    <dbReference type="NCBI Taxonomy" id="252190"/>
    <lineage>
        <taxon>Eukaryota</taxon>
        <taxon>Fungi</taxon>
        <taxon>Dikarya</taxon>
        <taxon>Ascomycota</taxon>
        <taxon>Pezizomycotina</taxon>
        <taxon>Sordariomycetes</taxon>
        <taxon>Sordariomycetidae</taxon>
        <taxon>Sordariales</taxon>
        <taxon>Podosporaceae</taxon>
        <taxon>Podospora</taxon>
    </lineage>
</organism>
<dbReference type="GO" id="GO:0047555">
    <property type="term" value="F:3',5'-cyclic-GMP phosphodiesterase activity"/>
    <property type="evidence" value="ECO:0007669"/>
    <property type="project" value="TreeGrafter"/>
</dbReference>
<dbReference type="EMBL" id="MU865365">
    <property type="protein sequence ID" value="KAK4225539.1"/>
    <property type="molecule type" value="Genomic_DNA"/>
</dbReference>
<dbReference type="PANTHER" id="PTHR28283">
    <property type="entry name" value="3',5'-CYCLIC-NUCLEOTIDE PHOSPHODIESTERASE 1"/>
    <property type="match status" value="1"/>
</dbReference>
<feature type="compositionally biased region" description="Basic and acidic residues" evidence="1">
    <location>
        <begin position="612"/>
        <end position="627"/>
    </location>
</feature>
<dbReference type="CDD" id="cd07735">
    <property type="entry name" value="class_II_PDE_MBL-fold"/>
    <property type="match status" value="1"/>
</dbReference>
<comment type="caution">
    <text evidence="2">The sequence shown here is derived from an EMBL/GenBank/DDBJ whole genome shotgun (WGS) entry which is preliminary data.</text>
</comment>
<reference evidence="2" key="2">
    <citation type="submission" date="2023-05" db="EMBL/GenBank/DDBJ databases">
        <authorList>
            <consortium name="Lawrence Berkeley National Laboratory"/>
            <person name="Steindorff A."/>
            <person name="Hensen N."/>
            <person name="Bonometti L."/>
            <person name="Westerberg I."/>
            <person name="Brannstrom I.O."/>
            <person name="Guillou S."/>
            <person name="Cros-Aarteil S."/>
            <person name="Calhoun S."/>
            <person name="Haridas S."/>
            <person name="Kuo A."/>
            <person name="Mondo S."/>
            <person name="Pangilinan J."/>
            <person name="Riley R."/>
            <person name="Labutti K."/>
            <person name="Andreopoulos B."/>
            <person name="Lipzen A."/>
            <person name="Chen C."/>
            <person name="Yanf M."/>
            <person name="Daum C."/>
            <person name="Ng V."/>
            <person name="Clum A."/>
            <person name="Ohm R."/>
            <person name="Martin F."/>
            <person name="Silar P."/>
            <person name="Natvig D."/>
            <person name="Lalanne C."/>
            <person name="Gautier V."/>
            <person name="Ament-Velasquez S.L."/>
            <person name="Kruys A."/>
            <person name="Hutchinson M.I."/>
            <person name="Powell A.J."/>
            <person name="Barry K."/>
            <person name="Miller A.N."/>
            <person name="Grigoriev I.V."/>
            <person name="Debuchy R."/>
            <person name="Gladieux P."/>
            <person name="Thoren M.H."/>
            <person name="Johannesson H."/>
        </authorList>
    </citation>
    <scope>NUCLEOTIDE SEQUENCE</scope>
    <source>
        <strain evidence="2">CBS 990.96</strain>
    </source>
</reference>
<sequence>MGGGGGGEIAEAIDTSAAVDSSADGVATREPALHVIVLGSGGGPFENNVTSLLVRSISANWGKGSIVAVDAGVHLGAIRDILEQSQPKDLGTNDENPLPHTLTSGPFAGLEVRHANARLNASNISQDLVDTYLITHCHLDHIAGLVINTAGLRRPKRLAALPITIEGFKKHIFNNVIWPNLSDENNGHGLVTYMRLVEGGSPALGEGDTRGYLEIGDGIAVKALSVSHGHCIEKHLHRGSTSTRHPSFDASSLVPGGVADYKNSLLGLRSVNKSLGHLDPSSHNLTPFPPHYPPDRTSSLAAISRVNSMTDRYPVEESVCVYDSSAYFFQHIPTGREIIIFGDVEPDSESLTPRNQQVWQTAAPKIVAGKLAAIFIECSYDNSVTPDRLYGHLAPRYIQEEMTSLAKEVLAVKLAAAVPAVSSTPATRAGSTSEAAQQQGRRKSHPEFNSLASSNNNSADKKRKRVGVEEEEDVYGDDETSRGVAKRKTTPQPQHLRPLPACPGGDVSDAPVSPKTLRPGNRQSAGGQQETQDYFLPHTTTNRGSNSQSHTPHLATPTAELSLAEVDAGVLDAEKLEKEDDVDMSTSSPHPSGFDGDGPVTPLSIPQVVQHGHHDHDHHHENNKESNEQQSLKGILKGLKVVIIHVKEKLTDGPEAREVIQKELWAHEKESGLGVEYLVSRQGDSLFL</sequence>
<dbReference type="PANTHER" id="PTHR28283:SF1">
    <property type="entry name" value="3',5'-CYCLIC-NUCLEOTIDE PHOSPHODIESTERASE 1"/>
    <property type="match status" value="1"/>
</dbReference>
<protein>
    <submittedName>
        <fullName evidence="2">3',5'-cyclic-nucleotide phosphodiesterase</fullName>
    </submittedName>
</protein>
<keyword evidence="3" id="KW-1185">Reference proteome</keyword>
<dbReference type="InterPro" id="IPR000396">
    <property type="entry name" value="Pdiesterase2"/>
</dbReference>
<accession>A0AAN7BLK9</accession>
<proteinExistence type="predicted"/>